<evidence type="ECO:0000313" key="2">
    <source>
        <dbReference type="EMBL" id="KAJ7722197.1"/>
    </source>
</evidence>
<dbReference type="Proteomes" id="UP001215598">
    <property type="component" value="Unassembled WGS sequence"/>
</dbReference>
<feature type="region of interest" description="Disordered" evidence="1">
    <location>
        <begin position="36"/>
        <end position="61"/>
    </location>
</feature>
<comment type="caution">
    <text evidence="2">The sequence shown here is derived from an EMBL/GenBank/DDBJ whole genome shotgun (WGS) entry which is preliminary data.</text>
</comment>
<name>A0AAD7HJQ3_9AGAR</name>
<organism evidence="2 3">
    <name type="scientific">Mycena metata</name>
    <dbReference type="NCBI Taxonomy" id="1033252"/>
    <lineage>
        <taxon>Eukaryota</taxon>
        <taxon>Fungi</taxon>
        <taxon>Dikarya</taxon>
        <taxon>Basidiomycota</taxon>
        <taxon>Agaricomycotina</taxon>
        <taxon>Agaricomycetes</taxon>
        <taxon>Agaricomycetidae</taxon>
        <taxon>Agaricales</taxon>
        <taxon>Marasmiineae</taxon>
        <taxon>Mycenaceae</taxon>
        <taxon>Mycena</taxon>
    </lineage>
</organism>
<sequence length="154" mass="17262">MHKRQRTLEMHSGAPGQNEAAVNQVVGEDGFMADCDAAARSGDDDGNDHDDDGKPETRKMLGRRKLKMEFIQDKLKRKKTFSRMKAREWCSCPIQLFWSHIPIPGLLKKATSFCFYSSVPNCQQGYELSVLTGASVFLMAVSESDIVSLRSRTS</sequence>
<evidence type="ECO:0000313" key="3">
    <source>
        <dbReference type="Proteomes" id="UP001215598"/>
    </source>
</evidence>
<reference evidence="2" key="1">
    <citation type="submission" date="2023-03" db="EMBL/GenBank/DDBJ databases">
        <title>Massive genome expansion in bonnet fungi (Mycena s.s.) driven by repeated elements and novel gene families across ecological guilds.</title>
        <authorList>
            <consortium name="Lawrence Berkeley National Laboratory"/>
            <person name="Harder C.B."/>
            <person name="Miyauchi S."/>
            <person name="Viragh M."/>
            <person name="Kuo A."/>
            <person name="Thoen E."/>
            <person name="Andreopoulos B."/>
            <person name="Lu D."/>
            <person name="Skrede I."/>
            <person name="Drula E."/>
            <person name="Henrissat B."/>
            <person name="Morin E."/>
            <person name="Kohler A."/>
            <person name="Barry K."/>
            <person name="LaButti K."/>
            <person name="Morin E."/>
            <person name="Salamov A."/>
            <person name="Lipzen A."/>
            <person name="Mereny Z."/>
            <person name="Hegedus B."/>
            <person name="Baldrian P."/>
            <person name="Stursova M."/>
            <person name="Weitz H."/>
            <person name="Taylor A."/>
            <person name="Grigoriev I.V."/>
            <person name="Nagy L.G."/>
            <person name="Martin F."/>
            <person name="Kauserud H."/>
        </authorList>
    </citation>
    <scope>NUCLEOTIDE SEQUENCE</scope>
    <source>
        <strain evidence="2">CBHHK182m</strain>
    </source>
</reference>
<gene>
    <name evidence="2" type="ORF">B0H16DRAFT_359140</name>
</gene>
<dbReference type="EMBL" id="JARKIB010000222">
    <property type="protein sequence ID" value="KAJ7722197.1"/>
    <property type="molecule type" value="Genomic_DNA"/>
</dbReference>
<accession>A0AAD7HJQ3</accession>
<keyword evidence="3" id="KW-1185">Reference proteome</keyword>
<protein>
    <submittedName>
        <fullName evidence="2">Uncharacterized protein</fullName>
    </submittedName>
</protein>
<proteinExistence type="predicted"/>
<dbReference type="AlphaFoldDB" id="A0AAD7HJQ3"/>
<evidence type="ECO:0000256" key="1">
    <source>
        <dbReference type="SAM" id="MobiDB-lite"/>
    </source>
</evidence>